<keyword evidence="8" id="KW-0800">Toxin</keyword>
<comment type="cofactor">
    <cofactor evidence="1 8">
        <name>Mg(2+)</name>
        <dbReference type="ChEBI" id="CHEBI:18420"/>
    </cofactor>
</comment>
<evidence type="ECO:0000256" key="7">
    <source>
        <dbReference type="ARBA" id="ARBA00038093"/>
    </source>
</evidence>
<dbReference type="EMBL" id="PFSC01000004">
    <property type="protein sequence ID" value="PJC34215.1"/>
    <property type="molecule type" value="Genomic_DNA"/>
</dbReference>
<evidence type="ECO:0000256" key="4">
    <source>
        <dbReference type="ARBA" id="ARBA00022723"/>
    </source>
</evidence>
<dbReference type="GO" id="GO:0004540">
    <property type="term" value="F:RNA nuclease activity"/>
    <property type="evidence" value="ECO:0007669"/>
    <property type="project" value="InterPro"/>
</dbReference>
<dbReference type="InterPro" id="IPR050556">
    <property type="entry name" value="Type_II_TA_system_RNase"/>
</dbReference>
<accession>A0A2M8F4J7</accession>
<dbReference type="InterPro" id="IPR022907">
    <property type="entry name" value="VapC_family"/>
</dbReference>
<feature type="binding site" evidence="8">
    <location>
        <position position="90"/>
    </location>
    <ligand>
        <name>Mg(2+)</name>
        <dbReference type="ChEBI" id="CHEBI:18420"/>
    </ligand>
</feature>
<protein>
    <recommendedName>
        <fullName evidence="8">Ribonuclease VapC</fullName>
        <shortName evidence="8">RNase VapC</shortName>
        <ecNumber evidence="8">3.1.-.-</ecNumber>
    </recommendedName>
    <alternativeName>
        <fullName evidence="8">Toxin VapC</fullName>
    </alternativeName>
</protein>
<evidence type="ECO:0000259" key="9">
    <source>
        <dbReference type="SMART" id="SM00670"/>
    </source>
</evidence>
<keyword evidence="4 8" id="KW-0479">Metal-binding</keyword>
<dbReference type="GO" id="GO:0016787">
    <property type="term" value="F:hydrolase activity"/>
    <property type="evidence" value="ECO:0007669"/>
    <property type="project" value="UniProtKB-KW"/>
</dbReference>
<keyword evidence="3 8" id="KW-0540">Nuclease</keyword>
<reference evidence="11" key="1">
    <citation type="submission" date="2017-09" db="EMBL/GenBank/DDBJ databases">
        <title>Depth-based differentiation of microbial function through sediment-hosted aquifers and enrichment of novel symbionts in the deep terrestrial subsurface.</title>
        <authorList>
            <person name="Probst A.J."/>
            <person name="Ladd B."/>
            <person name="Jarett J.K."/>
            <person name="Geller-Mcgrath D.E."/>
            <person name="Sieber C.M.K."/>
            <person name="Emerson J.B."/>
            <person name="Anantharaman K."/>
            <person name="Thomas B.C."/>
            <person name="Malmstrom R."/>
            <person name="Stieglmeier M."/>
            <person name="Klingl A."/>
            <person name="Woyke T."/>
            <person name="Ryan C.M."/>
            <person name="Banfield J.F."/>
        </authorList>
    </citation>
    <scope>NUCLEOTIDE SEQUENCE [LARGE SCALE GENOMIC DNA]</scope>
</reference>
<keyword evidence="5 8" id="KW-0378">Hydrolase</keyword>
<dbReference type="Proteomes" id="UP000231383">
    <property type="component" value="Unassembled WGS sequence"/>
</dbReference>
<dbReference type="PANTHER" id="PTHR33653:SF1">
    <property type="entry name" value="RIBONUCLEASE VAPC2"/>
    <property type="match status" value="1"/>
</dbReference>
<evidence type="ECO:0000256" key="3">
    <source>
        <dbReference type="ARBA" id="ARBA00022722"/>
    </source>
</evidence>
<gene>
    <name evidence="8" type="primary">vapC</name>
    <name evidence="10" type="ORF">CO051_00195</name>
</gene>
<dbReference type="HAMAP" id="MF_00265">
    <property type="entry name" value="VapC_Nob1"/>
    <property type="match status" value="1"/>
</dbReference>
<feature type="domain" description="PIN" evidence="9">
    <location>
        <begin position="1"/>
        <end position="113"/>
    </location>
</feature>
<dbReference type="PANTHER" id="PTHR33653">
    <property type="entry name" value="RIBONUCLEASE VAPC2"/>
    <property type="match status" value="1"/>
</dbReference>
<dbReference type="GO" id="GO:0000287">
    <property type="term" value="F:magnesium ion binding"/>
    <property type="evidence" value="ECO:0007669"/>
    <property type="project" value="UniProtKB-UniRule"/>
</dbReference>
<dbReference type="InterPro" id="IPR002716">
    <property type="entry name" value="PIN_dom"/>
</dbReference>
<name>A0A2M8F4J7_9BACT</name>
<dbReference type="InterPro" id="IPR029060">
    <property type="entry name" value="PIN-like_dom_sf"/>
</dbReference>
<proteinExistence type="inferred from homology"/>
<comment type="caution">
    <text evidence="10">The sequence shown here is derived from an EMBL/GenBank/DDBJ whole genome shotgun (WGS) entry which is preliminary data.</text>
</comment>
<evidence type="ECO:0000256" key="8">
    <source>
        <dbReference type="HAMAP-Rule" id="MF_00265"/>
    </source>
</evidence>
<organism evidence="10 11">
    <name type="scientific">Candidatus Roizmanbacteria bacterium CG_4_9_14_0_2_um_filter_39_13</name>
    <dbReference type="NCBI Taxonomy" id="1974839"/>
    <lineage>
        <taxon>Bacteria</taxon>
        <taxon>Candidatus Roizmaniibacteriota</taxon>
    </lineage>
</organism>
<dbReference type="Gene3D" id="3.40.50.1010">
    <property type="entry name" value="5'-nuclease"/>
    <property type="match status" value="1"/>
</dbReference>
<comment type="similarity">
    <text evidence="7 8">Belongs to the PINc/VapC protein family.</text>
</comment>
<dbReference type="AlphaFoldDB" id="A0A2M8F4J7"/>
<sequence>MSYIVDTDVLINVSHNVEADISFVRQSRTSYISVITATELLHGVRNNNELEITNKLIDHYNILHINEQISEQAYQLVKSYFLSHSLLINDALIAATAIHYGYTLVTHNIKHFKVVAKLKLHQPV</sequence>
<dbReference type="SUPFAM" id="SSF88723">
    <property type="entry name" value="PIN domain-like"/>
    <property type="match status" value="1"/>
</dbReference>
<dbReference type="CDD" id="cd18741">
    <property type="entry name" value="PIN_VapC4-5_FitB-like"/>
    <property type="match status" value="1"/>
</dbReference>
<dbReference type="Pfam" id="PF01850">
    <property type="entry name" value="PIN"/>
    <property type="match status" value="1"/>
</dbReference>
<comment type="function">
    <text evidence="8">Toxic component of a toxin-antitoxin (TA) system. An RNase.</text>
</comment>
<keyword evidence="2 8" id="KW-1277">Toxin-antitoxin system</keyword>
<feature type="binding site" evidence="8">
    <location>
        <position position="6"/>
    </location>
    <ligand>
        <name>Mg(2+)</name>
        <dbReference type="ChEBI" id="CHEBI:18420"/>
    </ligand>
</feature>
<evidence type="ECO:0000256" key="6">
    <source>
        <dbReference type="ARBA" id="ARBA00022842"/>
    </source>
</evidence>
<evidence type="ECO:0000256" key="1">
    <source>
        <dbReference type="ARBA" id="ARBA00001946"/>
    </source>
</evidence>
<evidence type="ECO:0000256" key="5">
    <source>
        <dbReference type="ARBA" id="ARBA00022801"/>
    </source>
</evidence>
<evidence type="ECO:0000313" key="10">
    <source>
        <dbReference type="EMBL" id="PJC34215.1"/>
    </source>
</evidence>
<dbReference type="GO" id="GO:0090729">
    <property type="term" value="F:toxin activity"/>
    <property type="evidence" value="ECO:0007669"/>
    <property type="project" value="UniProtKB-KW"/>
</dbReference>
<dbReference type="SMART" id="SM00670">
    <property type="entry name" value="PINc"/>
    <property type="match status" value="1"/>
</dbReference>
<evidence type="ECO:0000313" key="11">
    <source>
        <dbReference type="Proteomes" id="UP000231383"/>
    </source>
</evidence>
<dbReference type="EC" id="3.1.-.-" evidence="8"/>
<evidence type="ECO:0000256" key="2">
    <source>
        <dbReference type="ARBA" id="ARBA00022649"/>
    </source>
</evidence>
<keyword evidence="6 8" id="KW-0460">Magnesium</keyword>